<evidence type="ECO:0000313" key="2">
    <source>
        <dbReference type="Proteomes" id="UP000014730"/>
    </source>
</evidence>
<dbReference type="EMBL" id="KC821607">
    <property type="protein sequence ID" value="AGO47381.1"/>
    <property type="molecule type" value="Genomic_DNA"/>
</dbReference>
<dbReference type="KEGG" id="vg:16880878"/>
<gene>
    <name evidence="1" type="ORF">Phi19:1_gp091</name>
</gene>
<accession>R9ZWA3</accession>
<proteinExistence type="predicted"/>
<sequence length="155" mass="17878">MIKVIDIIEAEFAKIPQIAGQDSLLFGYGDKREIDAVIIGNKHKKMYPLAWYLIPNEITHSATSAKGTFEFIIAHNSKIDYRNDQRFRLMYDTVLFPYLEAIITRFNRPSLIVPSDTYRITEYPNYSDSGKHSQIDCWDALKLVIDLEILGDNNC</sequence>
<protein>
    <submittedName>
        <fullName evidence="1">Structural protein</fullName>
    </submittedName>
</protein>
<evidence type="ECO:0000313" key="1">
    <source>
        <dbReference type="EMBL" id="AGO47381.1"/>
    </source>
</evidence>
<reference evidence="2" key="2">
    <citation type="submission" date="2013-03" db="EMBL/GenBank/DDBJ databases">
        <title>The Cellulophaga phages: a novel, diverse, and globally ubiquitous model system.</title>
        <authorList>
            <person name="Holmfeldt K."/>
            <person name="Solonenko N."/>
            <person name="Shah M."/>
            <person name="Corrier K."/>
            <person name="Riemann L."/>
            <person name="VerBerkmoes N.C."/>
            <person name="Sullivan M.B."/>
        </authorList>
    </citation>
    <scope>NUCLEOTIDE SEQUENCE [LARGE SCALE GENOMIC DNA]</scope>
</reference>
<dbReference type="RefSeq" id="YP_008241784.1">
    <property type="nucleotide sequence ID" value="NC_021799.1"/>
</dbReference>
<dbReference type="Proteomes" id="UP000014730">
    <property type="component" value="Segment"/>
</dbReference>
<keyword evidence="2" id="KW-1185">Reference proteome</keyword>
<name>R9ZWA3_9CAUD</name>
<organism evidence="1 2">
    <name type="scientific">Cellulophaga phage phi19:1</name>
    <dbReference type="NCBI Taxonomy" id="1327970"/>
    <lineage>
        <taxon>Viruses</taxon>
        <taxon>Duplodnaviria</taxon>
        <taxon>Heunggongvirae</taxon>
        <taxon>Uroviricota</taxon>
        <taxon>Caudoviricetes</taxon>
        <taxon>Assiduviridae</taxon>
        <taxon>Cellubavirus</taxon>
        <taxon>Cellubavirus phi19una</taxon>
    </lineage>
</organism>
<reference evidence="1 2" key="1">
    <citation type="journal article" date="2013" name="Proc. Natl. Acad. Sci. U.S.A.">
        <title>Twelve previously unknown phage genera are ubiquitous in global oceans.</title>
        <authorList>
            <person name="Holmfeldt K."/>
            <person name="Solonenko N."/>
            <person name="Shah M."/>
            <person name="Corrier K."/>
            <person name="Riemann L."/>
            <person name="Verberkmoes N.C."/>
            <person name="Sullivan M.B."/>
        </authorList>
    </citation>
    <scope>NUCLEOTIDE SEQUENCE [LARGE SCALE GENOMIC DNA]</scope>
    <source>
        <strain evidence="1">Phi19:1</strain>
    </source>
</reference>
<dbReference type="GeneID" id="16880878"/>